<proteinExistence type="predicted"/>
<feature type="region of interest" description="Disordered" evidence="1">
    <location>
        <begin position="58"/>
        <end position="78"/>
    </location>
</feature>
<reference evidence="2 3" key="1">
    <citation type="journal article" date="2019" name="Int. J. Syst. Evol. Microbiol.">
        <title>The Global Catalogue of Microorganisms (GCM) 10K type strain sequencing project: providing services to taxonomists for standard genome sequencing and annotation.</title>
        <authorList>
            <consortium name="The Broad Institute Genomics Platform"/>
            <consortium name="The Broad Institute Genome Sequencing Center for Infectious Disease"/>
            <person name="Wu L."/>
            <person name="Ma J."/>
        </authorList>
    </citation>
    <scope>NUCLEOTIDE SEQUENCE [LARGE SCALE GENOMIC DNA]</scope>
    <source>
        <strain evidence="2 3">JCM 6305</strain>
    </source>
</reference>
<protein>
    <recommendedName>
        <fullName evidence="4">Head-to-tail stopper</fullName>
    </recommendedName>
</protein>
<evidence type="ECO:0000313" key="3">
    <source>
        <dbReference type="Proteomes" id="UP001501638"/>
    </source>
</evidence>
<dbReference type="EMBL" id="BAAASZ010000031">
    <property type="protein sequence ID" value="GAA2456956.1"/>
    <property type="molecule type" value="Genomic_DNA"/>
</dbReference>
<evidence type="ECO:0000313" key="2">
    <source>
        <dbReference type="EMBL" id="GAA2456956.1"/>
    </source>
</evidence>
<evidence type="ECO:0008006" key="4">
    <source>
        <dbReference type="Google" id="ProtNLM"/>
    </source>
</evidence>
<dbReference type="Proteomes" id="UP001501638">
    <property type="component" value="Unassembled WGS sequence"/>
</dbReference>
<gene>
    <name evidence="2" type="ORF">GCM10010405_46250</name>
</gene>
<evidence type="ECO:0000256" key="1">
    <source>
        <dbReference type="SAM" id="MobiDB-lite"/>
    </source>
</evidence>
<organism evidence="2 3">
    <name type="scientific">Streptomyces macrosporus</name>
    <dbReference type="NCBI Taxonomy" id="44032"/>
    <lineage>
        <taxon>Bacteria</taxon>
        <taxon>Bacillati</taxon>
        <taxon>Actinomycetota</taxon>
        <taxon>Actinomycetes</taxon>
        <taxon>Kitasatosporales</taxon>
        <taxon>Streptomycetaceae</taxon>
        <taxon>Streptomyces</taxon>
    </lineage>
</organism>
<accession>A0ABN3KEP8</accession>
<sequence>MDVIPTGLWQHVVTVEPLEGSGGFGDVYGPPIEVRCLLSEQTRLVRGPDGSDTVSSASYIAPVEHRPPLGSRVTLPGGRKTTVISVDRADGGSLPVPSNTTVHLE</sequence>
<comment type="caution">
    <text evidence="2">The sequence shown here is derived from an EMBL/GenBank/DDBJ whole genome shotgun (WGS) entry which is preliminary data.</text>
</comment>
<name>A0ABN3KEP8_9ACTN</name>
<keyword evidence="3" id="KW-1185">Reference proteome</keyword>